<sequence>MLNRPRRPTAAQAYIYFECRFARGLFCAIPKSGAIPDFLIGAGWRFRGTLGKHGNSPGGFNVTAARSAVQREGCYFFVAAADEV</sequence>
<accession>A0ABS0Y3G5</accession>
<dbReference type="EMBL" id="JAELXT010000017">
    <property type="protein sequence ID" value="MBJ6126826.1"/>
    <property type="molecule type" value="Genomic_DNA"/>
</dbReference>
<dbReference type="RefSeq" id="WP_199050057.1">
    <property type="nucleotide sequence ID" value="NZ_JAELXT010000017.1"/>
</dbReference>
<proteinExistence type="predicted"/>
<evidence type="ECO:0000313" key="1">
    <source>
        <dbReference type="EMBL" id="MBJ6126826.1"/>
    </source>
</evidence>
<comment type="caution">
    <text evidence="1">The sequence shown here is derived from an EMBL/GenBank/DDBJ whole genome shotgun (WGS) entry which is preliminary data.</text>
</comment>
<evidence type="ECO:0000313" key="2">
    <source>
        <dbReference type="Proteomes" id="UP000620670"/>
    </source>
</evidence>
<reference evidence="2" key="1">
    <citation type="submission" date="2020-12" db="EMBL/GenBank/DDBJ databases">
        <title>Hymenobacter sp.</title>
        <authorList>
            <person name="Kim M.K."/>
        </authorList>
    </citation>
    <scope>NUCLEOTIDE SEQUENCE [LARGE SCALE GENOMIC DNA]</scope>
    <source>
        <strain evidence="2">BT325</strain>
    </source>
</reference>
<dbReference type="Proteomes" id="UP000620670">
    <property type="component" value="Unassembled WGS sequence"/>
</dbReference>
<organism evidence="1 2">
    <name type="scientific">Microvirga splendida</name>
    <dbReference type="NCBI Taxonomy" id="2795727"/>
    <lineage>
        <taxon>Bacteria</taxon>
        <taxon>Pseudomonadati</taxon>
        <taxon>Pseudomonadota</taxon>
        <taxon>Alphaproteobacteria</taxon>
        <taxon>Hyphomicrobiales</taxon>
        <taxon>Methylobacteriaceae</taxon>
        <taxon>Microvirga</taxon>
    </lineage>
</organism>
<gene>
    <name evidence="1" type="ORF">JAO75_15565</name>
</gene>
<name>A0ABS0Y3G5_9HYPH</name>
<keyword evidence="2" id="KW-1185">Reference proteome</keyword>
<protein>
    <submittedName>
        <fullName evidence="1">Uncharacterized protein</fullName>
    </submittedName>
</protein>